<gene>
    <name evidence="2" type="ORF">JGU71_21830</name>
</gene>
<evidence type="ECO:0000259" key="1">
    <source>
        <dbReference type="Pfam" id="PF01890"/>
    </source>
</evidence>
<dbReference type="EMBL" id="JAEMNV010000007">
    <property type="protein sequence ID" value="MBJ8341530.1"/>
    <property type="molecule type" value="Genomic_DNA"/>
</dbReference>
<feature type="domain" description="CobE/GbiG C-terminal" evidence="1">
    <location>
        <begin position="24"/>
        <end position="136"/>
    </location>
</feature>
<dbReference type="AlphaFoldDB" id="A0A934NUI2"/>
<keyword evidence="3" id="KW-1185">Reference proteome</keyword>
<accession>A0A934NUI2</accession>
<proteinExistence type="predicted"/>
<dbReference type="Proteomes" id="UP000655868">
    <property type="component" value="Unassembled WGS sequence"/>
</dbReference>
<comment type="caution">
    <text evidence="2">The sequence shown here is derived from an EMBL/GenBank/DDBJ whole genome shotgun (WGS) entry which is preliminary data.</text>
</comment>
<dbReference type="InterPro" id="IPR052553">
    <property type="entry name" value="CbiG_hydrolase"/>
</dbReference>
<evidence type="ECO:0000313" key="3">
    <source>
        <dbReference type="Proteomes" id="UP000655868"/>
    </source>
</evidence>
<dbReference type="InterPro" id="IPR036518">
    <property type="entry name" value="CobE/GbiG_C_sf"/>
</dbReference>
<dbReference type="SUPFAM" id="SSF159664">
    <property type="entry name" value="CobE/GbiG C-terminal domain-like"/>
    <property type="match status" value="1"/>
</dbReference>
<dbReference type="PANTHER" id="PTHR37477:SF1">
    <property type="entry name" value="COBALT-PRECORRIN-5A HYDROLASE"/>
    <property type="match status" value="1"/>
</dbReference>
<evidence type="ECO:0000313" key="2">
    <source>
        <dbReference type="EMBL" id="MBJ8341530.1"/>
    </source>
</evidence>
<name>A0A934NUI2_9NOCA</name>
<dbReference type="InterPro" id="IPR002750">
    <property type="entry name" value="CobE/GbiG_C"/>
</dbReference>
<dbReference type="PANTHER" id="PTHR37477">
    <property type="entry name" value="COBALT-PRECORRIN-5A HYDROLASE"/>
    <property type="match status" value="1"/>
</dbReference>
<dbReference type="GO" id="GO:0009236">
    <property type="term" value="P:cobalamin biosynthetic process"/>
    <property type="evidence" value="ECO:0007669"/>
    <property type="project" value="InterPro"/>
</dbReference>
<protein>
    <submittedName>
        <fullName evidence="2">Cobalamin biosynthesis protein</fullName>
    </submittedName>
</protein>
<sequence>MPLRYADSWAPQRLSATHAVAADLVVGLGLRPSTEAAAILDAIAVAVGDEPIRCLATMDRRAADLGLRTAAATLGVFIVAFDPGELAEVDVESPSTRVQDALGTPSVAEAAALLASGHGQLVVAKRVVNGVVVAAARNV</sequence>
<organism evidence="2 3">
    <name type="scientific">Antrihabitans stalagmiti</name>
    <dbReference type="NCBI Taxonomy" id="2799499"/>
    <lineage>
        <taxon>Bacteria</taxon>
        <taxon>Bacillati</taxon>
        <taxon>Actinomycetota</taxon>
        <taxon>Actinomycetes</taxon>
        <taxon>Mycobacteriales</taxon>
        <taxon>Nocardiaceae</taxon>
        <taxon>Antrihabitans</taxon>
    </lineage>
</organism>
<dbReference type="Pfam" id="PF01890">
    <property type="entry name" value="CbiG_C"/>
    <property type="match status" value="1"/>
</dbReference>
<dbReference type="Gene3D" id="3.30.420.180">
    <property type="entry name" value="CobE/GbiG C-terminal domain"/>
    <property type="match status" value="1"/>
</dbReference>
<reference evidence="2" key="1">
    <citation type="submission" date="2020-12" db="EMBL/GenBank/DDBJ databases">
        <title>Antrihabitans popcorni sp. nov. and Antrihabitans auranticaus sp. nov., isolated from a larva cave.</title>
        <authorList>
            <person name="Lee S.D."/>
            <person name="Kim I.S."/>
        </authorList>
    </citation>
    <scope>NUCLEOTIDE SEQUENCE</scope>
    <source>
        <strain evidence="2">YC3-6</strain>
    </source>
</reference>